<dbReference type="PANTHER" id="PTHR13096:SF8">
    <property type="entry name" value="RIBOSOMAL OXYGENASE 1"/>
    <property type="match status" value="1"/>
</dbReference>
<dbReference type="Gene3D" id="3.40.366.30">
    <property type="entry name" value="50S ribosomal protein L16 arginine hydroxylase, Chain A, Domain 2"/>
    <property type="match status" value="1"/>
</dbReference>
<evidence type="ECO:0000259" key="6">
    <source>
        <dbReference type="PROSITE" id="PS51184"/>
    </source>
</evidence>
<dbReference type="InterPro" id="IPR003347">
    <property type="entry name" value="JmjC_dom"/>
</dbReference>
<dbReference type="Proteomes" id="UP000190064">
    <property type="component" value="Unassembled WGS sequence"/>
</dbReference>
<dbReference type="GO" id="GO:0016706">
    <property type="term" value="F:2-oxoglutarate-dependent dioxygenase activity"/>
    <property type="evidence" value="ECO:0007669"/>
    <property type="project" value="TreeGrafter"/>
</dbReference>
<dbReference type="GO" id="GO:0046872">
    <property type="term" value="F:metal ion binding"/>
    <property type="evidence" value="ECO:0007669"/>
    <property type="project" value="UniProtKB-KW"/>
</dbReference>
<dbReference type="RefSeq" id="WP_078319178.1">
    <property type="nucleotide sequence ID" value="NZ_FXTS01000002.1"/>
</dbReference>
<protein>
    <recommendedName>
        <fullName evidence="6">JmjC domain-containing protein</fullName>
    </recommendedName>
</protein>
<evidence type="ECO:0000313" key="7">
    <source>
        <dbReference type="EMBL" id="OOV87829.1"/>
    </source>
</evidence>
<comment type="cofactor">
    <cofactor evidence="1">
        <name>Fe(2+)</name>
        <dbReference type="ChEBI" id="CHEBI:29033"/>
    </cofactor>
</comment>
<dbReference type="Pfam" id="PF08007">
    <property type="entry name" value="JmjC_2"/>
    <property type="match status" value="1"/>
</dbReference>
<keyword evidence="5" id="KW-0408">Iron</keyword>
<evidence type="ECO:0000256" key="3">
    <source>
        <dbReference type="ARBA" id="ARBA00022964"/>
    </source>
</evidence>
<accession>A0A1T1HD94</accession>
<dbReference type="InterPro" id="IPR046799">
    <property type="entry name" value="ROXA-like_wH"/>
</dbReference>
<keyword evidence="8" id="KW-1185">Reference proteome</keyword>
<keyword evidence="3" id="KW-0223">Dioxygenase</keyword>
<dbReference type="PROSITE" id="PS51184">
    <property type="entry name" value="JMJC"/>
    <property type="match status" value="1"/>
</dbReference>
<dbReference type="STRING" id="966.BTA35_0207460"/>
<name>A0A1T1HD94_OCELI</name>
<evidence type="ECO:0000256" key="5">
    <source>
        <dbReference type="ARBA" id="ARBA00023004"/>
    </source>
</evidence>
<comment type="caution">
    <text evidence="7">The sequence shown here is derived from an EMBL/GenBank/DDBJ whole genome shotgun (WGS) entry which is preliminary data.</text>
</comment>
<dbReference type="PANTHER" id="PTHR13096">
    <property type="entry name" value="MINA53 MYC INDUCED NUCLEAR ANTIGEN"/>
    <property type="match status" value="1"/>
</dbReference>
<proteinExistence type="predicted"/>
<feature type="domain" description="JmjC" evidence="6">
    <location>
        <begin position="102"/>
        <end position="231"/>
    </location>
</feature>
<dbReference type="Pfam" id="PF20514">
    <property type="entry name" value="WHD_ROXA"/>
    <property type="match status" value="1"/>
</dbReference>
<dbReference type="InterPro" id="IPR039994">
    <property type="entry name" value="NO66-like"/>
</dbReference>
<dbReference type="EMBL" id="MTSD02000002">
    <property type="protein sequence ID" value="OOV87829.1"/>
    <property type="molecule type" value="Genomic_DNA"/>
</dbReference>
<evidence type="ECO:0000256" key="4">
    <source>
        <dbReference type="ARBA" id="ARBA00023002"/>
    </source>
</evidence>
<sequence length="389" mass="43979">MLQLPESLLGHISYEEFLRDYWQKKPLFIKNAIPDFESPIDEHELAGLALEEQVESRLVMETGPKGEKWHLENGPFKAERFNELPESHWTLLVQAVDHYVPEVAALIEAFDFIPSWRVDDIMISYAPKEGSVGPHLDYYDVFLLQTQGSRRWQIGGFADDKTPFIPDVQLRILQEFDATETFICEPGDLLYLPPQLAHYGVSQSDDCMTWSVGFRAPSADEIVTSLADFIGESLCEDDRYQDPDLELQSHTSEIGADAINRVQAIIQEKLADKATIKAWFGRYMTQPKYLDQLIPAETALTQAKMEQEITQGMAICLSEGSRMAFSEAENGLLLFADGDGFEVSAADREVVLFLTEQKHLTDHELSSSSEDFKAIVLDLVNRGTLYLSD</sequence>
<reference evidence="7" key="1">
    <citation type="submission" date="2017-02" db="EMBL/GenBank/DDBJ databases">
        <title>Draft Genome Sequence of the Salt Water Bacterium Oceanospirillum linum ATCC 11336.</title>
        <authorList>
            <person name="Trachtenberg A.M."/>
            <person name="Carney J.G."/>
            <person name="Linnane J.D."/>
            <person name="Rheaume B.A."/>
            <person name="Pitts N.L."/>
            <person name="Mykles D.L."/>
            <person name="Maclea K.S."/>
        </authorList>
    </citation>
    <scope>NUCLEOTIDE SEQUENCE [LARGE SCALE GENOMIC DNA]</scope>
    <source>
        <strain evidence="7">ATCC 11336</strain>
    </source>
</reference>
<dbReference type="AlphaFoldDB" id="A0A1T1HD94"/>
<keyword evidence="4" id="KW-0560">Oxidoreductase</keyword>
<dbReference type="Gene3D" id="2.60.120.650">
    <property type="entry name" value="Cupin"/>
    <property type="match status" value="1"/>
</dbReference>
<organism evidence="7 8">
    <name type="scientific">Oceanospirillum linum</name>
    <dbReference type="NCBI Taxonomy" id="966"/>
    <lineage>
        <taxon>Bacteria</taxon>
        <taxon>Pseudomonadati</taxon>
        <taxon>Pseudomonadota</taxon>
        <taxon>Gammaproteobacteria</taxon>
        <taxon>Oceanospirillales</taxon>
        <taxon>Oceanospirillaceae</taxon>
        <taxon>Oceanospirillum</taxon>
    </lineage>
</organism>
<evidence type="ECO:0000256" key="2">
    <source>
        <dbReference type="ARBA" id="ARBA00022723"/>
    </source>
</evidence>
<keyword evidence="2" id="KW-0479">Metal-binding</keyword>
<evidence type="ECO:0000313" key="8">
    <source>
        <dbReference type="Proteomes" id="UP000190064"/>
    </source>
</evidence>
<gene>
    <name evidence="7" type="ORF">BTA35_0207460</name>
</gene>
<evidence type="ECO:0000256" key="1">
    <source>
        <dbReference type="ARBA" id="ARBA00001954"/>
    </source>
</evidence>
<dbReference type="SUPFAM" id="SSF51197">
    <property type="entry name" value="Clavaminate synthase-like"/>
    <property type="match status" value="1"/>
</dbReference>